<dbReference type="InterPro" id="IPR035929">
    <property type="entry name" value="CoaB-like_sf"/>
</dbReference>
<protein>
    <recommendedName>
        <fullName evidence="3">Coenzyme A biosynthesis bifunctional protein CoaBC</fullName>
    </recommendedName>
    <alternativeName>
        <fullName evidence="3">DNA/pantothenate metabolism flavoprotein</fullName>
    </alternativeName>
    <alternativeName>
        <fullName evidence="3">Phosphopantothenoylcysteine synthetase/decarboxylase</fullName>
        <shortName evidence="3">PPCS-PPCDC</shortName>
    </alternativeName>
    <domain>
        <recommendedName>
            <fullName evidence="3">Phosphopantothenoylcysteine decarboxylase</fullName>
            <shortName evidence="3">PPC decarboxylase</shortName>
            <shortName evidence="3">PPC-DC</shortName>
            <ecNumber evidence="3">4.1.1.36</ecNumber>
        </recommendedName>
        <alternativeName>
            <fullName evidence="3">CoaC</fullName>
        </alternativeName>
    </domain>
    <domain>
        <recommendedName>
            <fullName evidence="3">Phosphopantothenate--cysteine ligase</fullName>
            <ecNumber evidence="3">6.3.2.5</ecNumber>
        </recommendedName>
        <alternativeName>
            <fullName evidence="3">CoaB</fullName>
        </alternativeName>
        <alternativeName>
            <fullName evidence="3">Phosphopantothenoylcysteine synthetase</fullName>
            <shortName evidence="3">PPC synthetase</shortName>
            <shortName evidence="3">PPC-S</shortName>
        </alternativeName>
    </domain>
</protein>
<reference evidence="7 8" key="1">
    <citation type="submission" date="2008-04" db="EMBL/GenBank/DDBJ databases">
        <title>Complete sequence of chromosome of Natranaerobius thermophilus JW/NM-WN-LF.</title>
        <authorList>
            <consortium name="US DOE Joint Genome Institute"/>
            <person name="Copeland A."/>
            <person name="Lucas S."/>
            <person name="Lapidus A."/>
            <person name="Glavina del Rio T."/>
            <person name="Dalin E."/>
            <person name="Tice H."/>
            <person name="Bruce D."/>
            <person name="Goodwin L."/>
            <person name="Pitluck S."/>
            <person name="Chertkov O."/>
            <person name="Brettin T."/>
            <person name="Detter J.C."/>
            <person name="Han C."/>
            <person name="Kuske C.R."/>
            <person name="Schmutz J."/>
            <person name="Larimer F."/>
            <person name="Land M."/>
            <person name="Hauser L."/>
            <person name="Kyrpides N."/>
            <person name="Lykidis A."/>
            <person name="Mesbah N.M."/>
            <person name="Wiegel J."/>
        </authorList>
    </citation>
    <scope>NUCLEOTIDE SEQUENCE [LARGE SCALE GENOMIC DNA]</scope>
    <source>
        <strain evidence="8">ATCC BAA-1301 / DSM 18059 / JW/NM-WN-LF</strain>
    </source>
</reference>
<dbReference type="HAMAP" id="MF_02225">
    <property type="entry name" value="CoaBC"/>
    <property type="match status" value="1"/>
</dbReference>
<dbReference type="Proteomes" id="UP000001683">
    <property type="component" value="Chromosome"/>
</dbReference>
<gene>
    <name evidence="3" type="primary">coaBC</name>
    <name evidence="7" type="ordered locus">Nther_1331</name>
</gene>
<dbReference type="PANTHER" id="PTHR14359:SF6">
    <property type="entry name" value="PHOSPHOPANTOTHENOYLCYSTEINE DECARBOXYLASE"/>
    <property type="match status" value="1"/>
</dbReference>
<evidence type="ECO:0000259" key="5">
    <source>
        <dbReference type="Pfam" id="PF02441"/>
    </source>
</evidence>
<evidence type="ECO:0000313" key="8">
    <source>
        <dbReference type="Proteomes" id="UP000001683"/>
    </source>
</evidence>
<dbReference type="InParanoid" id="B2A2J9"/>
<feature type="region of interest" description="Phosphopantothenate--cysteine ligase" evidence="3">
    <location>
        <begin position="199"/>
        <end position="409"/>
    </location>
</feature>
<dbReference type="InterPro" id="IPR003382">
    <property type="entry name" value="Flavoprotein"/>
</dbReference>
<comment type="function">
    <text evidence="4">Catalyzes two steps in the biosynthesis of coenzyme A. In the first step cysteine is conjugated to 4'-phosphopantothenate to form 4-phosphopantothenoylcysteine, in the latter compound is decarboxylated to form 4'-phosphopantotheine.</text>
</comment>
<feature type="binding site" evidence="3">
    <location>
        <begin position="316"/>
        <end position="319"/>
    </location>
    <ligand>
        <name>CTP</name>
        <dbReference type="ChEBI" id="CHEBI:37563"/>
    </ligand>
</feature>
<dbReference type="SUPFAM" id="SSF52507">
    <property type="entry name" value="Homo-oligomeric flavin-containing Cys decarboxylases, HFCD"/>
    <property type="match status" value="1"/>
</dbReference>
<feature type="binding site" evidence="3">
    <location>
        <position position="348"/>
    </location>
    <ligand>
        <name>CTP</name>
        <dbReference type="ChEBI" id="CHEBI:37563"/>
    </ligand>
</feature>
<keyword evidence="3 4" id="KW-0285">Flavoprotein</keyword>
<dbReference type="GO" id="GO:0004632">
    <property type="term" value="F:phosphopantothenate--cysteine ligase activity"/>
    <property type="evidence" value="ECO:0007669"/>
    <property type="project" value="UniProtKB-UniRule"/>
</dbReference>
<dbReference type="GO" id="GO:0015941">
    <property type="term" value="P:pantothenate catabolic process"/>
    <property type="evidence" value="ECO:0007669"/>
    <property type="project" value="InterPro"/>
</dbReference>
<comment type="function">
    <text evidence="3">Catalyzes two sequential steps in the biosynthesis of coenzyme A. In the first step cysteine is conjugated to 4'-phosphopantothenate to form 4-phosphopantothenoylcysteine. In the second step the latter compound is decarboxylated to form 4'-phosphopantotheine.</text>
</comment>
<evidence type="ECO:0000256" key="4">
    <source>
        <dbReference type="RuleBase" id="RU364078"/>
    </source>
</evidence>
<comment type="pathway">
    <text evidence="3 4">Cofactor biosynthesis; coenzyme A biosynthesis; CoA from (R)-pantothenate: step 2/5.</text>
</comment>
<keyword evidence="3 4" id="KW-0288">FMN</keyword>
<feature type="binding site" evidence="3">
    <location>
        <position position="297"/>
    </location>
    <ligand>
        <name>CTP</name>
        <dbReference type="ChEBI" id="CHEBI:37563"/>
    </ligand>
</feature>
<dbReference type="EC" id="6.3.2.5" evidence="3"/>
<comment type="cofactor">
    <cofactor evidence="3">
        <name>FMN</name>
        <dbReference type="ChEBI" id="CHEBI:58210"/>
    </cofactor>
    <text evidence="3">Binds 1 FMN per subunit.</text>
</comment>
<dbReference type="GO" id="GO:0004633">
    <property type="term" value="F:phosphopantothenoylcysteine decarboxylase activity"/>
    <property type="evidence" value="ECO:0007669"/>
    <property type="project" value="UniProtKB-UniRule"/>
</dbReference>
<accession>B2A2J9</accession>
<dbReference type="eggNOG" id="COG0452">
    <property type="taxonomic scope" value="Bacteria"/>
</dbReference>
<comment type="cofactor">
    <cofactor evidence="3">
        <name>Mg(2+)</name>
        <dbReference type="ChEBI" id="CHEBI:18420"/>
    </cofactor>
</comment>
<dbReference type="Gene3D" id="3.40.50.1950">
    <property type="entry name" value="Flavin prenyltransferase-like"/>
    <property type="match status" value="1"/>
</dbReference>
<comment type="caution">
    <text evidence="3">Lacks conserved residue(s) required for the propagation of feature annotation.</text>
</comment>
<keyword evidence="2 3" id="KW-0456">Lyase</keyword>
<feature type="binding site" evidence="3">
    <location>
        <position position="334"/>
    </location>
    <ligand>
        <name>CTP</name>
        <dbReference type="ChEBI" id="CHEBI:37563"/>
    </ligand>
</feature>
<comment type="similarity">
    <text evidence="3 4">In the N-terminal section; belongs to the HFCD (homo-oligomeric flavin containing Cys decarboxylase) superfamily.</text>
</comment>
<evidence type="ECO:0000256" key="1">
    <source>
        <dbReference type="ARBA" id="ARBA00022793"/>
    </source>
</evidence>
<proteinExistence type="inferred from homology"/>
<keyword evidence="3" id="KW-0460">Magnesium</keyword>
<dbReference type="KEGG" id="nth:Nther_1331"/>
<name>B2A2J9_NATTJ</name>
<dbReference type="EC" id="4.1.1.36" evidence="3"/>
<comment type="catalytic activity">
    <reaction evidence="3 4">
        <text>(R)-4'-phosphopantothenate + L-cysteine + CTP = N-[(R)-4-phosphopantothenoyl]-L-cysteine + CMP + diphosphate + H(+)</text>
        <dbReference type="Rhea" id="RHEA:19397"/>
        <dbReference type="ChEBI" id="CHEBI:10986"/>
        <dbReference type="ChEBI" id="CHEBI:15378"/>
        <dbReference type="ChEBI" id="CHEBI:33019"/>
        <dbReference type="ChEBI" id="CHEBI:35235"/>
        <dbReference type="ChEBI" id="CHEBI:37563"/>
        <dbReference type="ChEBI" id="CHEBI:59458"/>
        <dbReference type="ChEBI" id="CHEBI:60377"/>
        <dbReference type="EC" id="6.3.2.5"/>
    </reaction>
</comment>
<dbReference type="UniPathway" id="UPA00241">
    <property type="reaction ID" value="UER00353"/>
</dbReference>
<dbReference type="GO" id="GO:0046872">
    <property type="term" value="F:metal ion binding"/>
    <property type="evidence" value="ECO:0007669"/>
    <property type="project" value="UniProtKB-KW"/>
</dbReference>
<organism evidence="7 8">
    <name type="scientific">Natranaerobius thermophilus (strain ATCC BAA-1301 / DSM 18059 / JW/NM-WN-LF)</name>
    <dbReference type="NCBI Taxonomy" id="457570"/>
    <lineage>
        <taxon>Bacteria</taxon>
        <taxon>Bacillati</taxon>
        <taxon>Bacillota</taxon>
        <taxon>Clostridia</taxon>
        <taxon>Natranaerobiales</taxon>
        <taxon>Natranaerobiaceae</taxon>
        <taxon>Natranaerobius</taxon>
    </lineage>
</organism>
<keyword evidence="3" id="KW-0479">Metal-binding</keyword>
<keyword evidence="3 4" id="KW-0436">Ligase</keyword>
<reference evidence="7 8" key="2">
    <citation type="journal article" date="2011" name="J. Bacteriol.">
        <title>Complete genome sequence of the anaerobic, halophilic alkalithermophile Natranaerobius thermophilus JW/NM-WN-LF.</title>
        <authorList>
            <person name="Zhao B."/>
            <person name="Mesbah N.M."/>
            <person name="Dalin E."/>
            <person name="Goodwin L."/>
            <person name="Nolan M."/>
            <person name="Pitluck S."/>
            <person name="Chertkov O."/>
            <person name="Brettin T.S."/>
            <person name="Han J."/>
            <person name="Larimer F.W."/>
            <person name="Land M.L."/>
            <person name="Hauser L."/>
            <person name="Kyrpides N."/>
            <person name="Wiegel J."/>
        </authorList>
    </citation>
    <scope>NUCLEOTIDE SEQUENCE [LARGE SCALE GENOMIC DNA]</scope>
    <source>
        <strain evidence="8">ATCC BAA-1301 / DSM 18059 / JW/NM-WN-LF</strain>
    </source>
</reference>
<dbReference type="SUPFAM" id="SSF102645">
    <property type="entry name" value="CoaB-like"/>
    <property type="match status" value="1"/>
</dbReference>
<dbReference type="InterPro" id="IPR005252">
    <property type="entry name" value="CoaBC"/>
</dbReference>
<feature type="domain" description="DNA/pantothenate metabolism flavoprotein C-terminal" evidence="6">
    <location>
        <begin position="194"/>
        <end position="406"/>
    </location>
</feature>
<evidence type="ECO:0000256" key="2">
    <source>
        <dbReference type="ARBA" id="ARBA00023239"/>
    </source>
</evidence>
<comment type="pathway">
    <text evidence="3 4">Cofactor biosynthesis; coenzyme A biosynthesis; CoA from (R)-pantothenate: step 3/5.</text>
</comment>
<feature type="active site" description="Proton donor" evidence="3">
    <location>
        <position position="159"/>
    </location>
</feature>
<evidence type="ECO:0000313" key="7">
    <source>
        <dbReference type="EMBL" id="ACB84914.1"/>
    </source>
</evidence>
<dbReference type="EMBL" id="CP001034">
    <property type="protein sequence ID" value="ACB84914.1"/>
    <property type="molecule type" value="Genomic_DNA"/>
</dbReference>
<keyword evidence="3" id="KW-0511">Multifunctional enzyme</keyword>
<dbReference type="OrthoDB" id="9802554at2"/>
<dbReference type="HOGENOM" id="CLU_033319_0_1_9"/>
<evidence type="ECO:0000259" key="6">
    <source>
        <dbReference type="Pfam" id="PF04127"/>
    </source>
</evidence>
<dbReference type="Pfam" id="PF04127">
    <property type="entry name" value="DFP"/>
    <property type="match status" value="1"/>
</dbReference>
<dbReference type="FunCoup" id="B2A2J9">
    <property type="interactions" value="418"/>
</dbReference>
<keyword evidence="8" id="KW-1185">Reference proteome</keyword>
<dbReference type="GO" id="GO:0071513">
    <property type="term" value="C:phosphopantothenoylcysteine decarboxylase complex"/>
    <property type="evidence" value="ECO:0007669"/>
    <property type="project" value="TreeGrafter"/>
</dbReference>
<feature type="region of interest" description="Phosphopantothenoylcysteine decarboxylase" evidence="3">
    <location>
        <begin position="1"/>
        <end position="198"/>
    </location>
</feature>
<comment type="catalytic activity">
    <reaction evidence="3 4">
        <text>N-[(R)-4-phosphopantothenoyl]-L-cysteine + H(+) = (R)-4'-phosphopantetheine + CO2</text>
        <dbReference type="Rhea" id="RHEA:16793"/>
        <dbReference type="ChEBI" id="CHEBI:15378"/>
        <dbReference type="ChEBI" id="CHEBI:16526"/>
        <dbReference type="ChEBI" id="CHEBI:59458"/>
        <dbReference type="ChEBI" id="CHEBI:61723"/>
        <dbReference type="EC" id="4.1.1.36"/>
    </reaction>
</comment>
<dbReference type="AlphaFoldDB" id="B2A2J9"/>
<dbReference type="GO" id="GO:0015937">
    <property type="term" value="P:coenzyme A biosynthetic process"/>
    <property type="evidence" value="ECO:0007669"/>
    <property type="project" value="UniProtKB-UniRule"/>
</dbReference>
<sequence length="409" mass="44834">MSDQRQGNILVAVTGGIAAYKSVEICSRLRKAGFNVKVMMTESAKEFVTPLTFETVTQNPVASDMFSREANWDVEHISWAQWCDLVLICPATANIIGKLVSGVCDDFVSTTLIASKAHCMIAPAMNTGMYQHPAVQDNLSKLEQYGYQIIDPDSGKLACGDEGKGRLAPVEQIVDQVANFFDKEAADPSPGQMLRGYTVMVTAGATMEKLDPVRYLTNPSSGKMGYSIAQAAVNDGAHVILISASTSLTPPEGVELISVTSARDMYEQVMANLDRSDVIIKTAAVSDYRPQETYHNKLKKENQQDDQYQLTLVRNPDILKEVGEKKGDKLVIGFAAETDNIYEHARAKLTKKNLDMIVVNDISSDKAGFGKDINTVTLFFEDGSCKELDTMSKLELAEHLLAEIENLLN</sequence>
<dbReference type="NCBIfam" id="TIGR00521">
    <property type="entry name" value="coaBC_dfp"/>
    <property type="match status" value="1"/>
</dbReference>
<dbReference type="Pfam" id="PF02441">
    <property type="entry name" value="Flavoprotein"/>
    <property type="match status" value="1"/>
</dbReference>
<feature type="binding site" evidence="3">
    <location>
        <position position="287"/>
    </location>
    <ligand>
        <name>CTP</name>
        <dbReference type="ChEBI" id="CHEBI:37563"/>
    </ligand>
</feature>
<dbReference type="GO" id="GO:0010181">
    <property type="term" value="F:FMN binding"/>
    <property type="evidence" value="ECO:0007669"/>
    <property type="project" value="UniProtKB-UniRule"/>
</dbReference>
<dbReference type="Gene3D" id="3.40.50.10300">
    <property type="entry name" value="CoaB-like"/>
    <property type="match status" value="1"/>
</dbReference>
<feature type="domain" description="Flavoprotein" evidence="5">
    <location>
        <begin position="8"/>
        <end position="179"/>
    </location>
</feature>
<dbReference type="STRING" id="457570.Nther_1331"/>
<keyword evidence="1 3" id="KW-0210">Decarboxylase</keyword>
<feature type="binding site" evidence="3">
    <location>
        <position position="352"/>
    </location>
    <ligand>
        <name>CTP</name>
        <dbReference type="ChEBI" id="CHEBI:37563"/>
    </ligand>
</feature>
<evidence type="ECO:0000256" key="3">
    <source>
        <dbReference type="HAMAP-Rule" id="MF_02225"/>
    </source>
</evidence>
<dbReference type="RefSeq" id="WP_012447789.1">
    <property type="nucleotide sequence ID" value="NC_010718.1"/>
</dbReference>
<dbReference type="InterPro" id="IPR007085">
    <property type="entry name" value="DNA/pantothenate-metab_flavo_C"/>
</dbReference>
<dbReference type="InterPro" id="IPR036551">
    <property type="entry name" value="Flavin_trans-like"/>
</dbReference>
<dbReference type="PANTHER" id="PTHR14359">
    <property type="entry name" value="HOMO-OLIGOMERIC FLAVIN CONTAINING CYS DECARBOXYLASE FAMILY"/>
    <property type="match status" value="1"/>
</dbReference>
<comment type="similarity">
    <text evidence="3 4">In the C-terminal section; belongs to the PPC synthetase family.</text>
</comment>